<dbReference type="SUPFAM" id="SSF53067">
    <property type="entry name" value="Actin-like ATPase domain"/>
    <property type="match status" value="2"/>
</dbReference>
<dbReference type="PANTHER" id="PTHR34265">
    <property type="entry name" value="TYPE III PANTOTHENATE KINASE"/>
    <property type="match status" value="1"/>
</dbReference>
<dbReference type="GO" id="GO:0005524">
    <property type="term" value="F:ATP binding"/>
    <property type="evidence" value="ECO:0007669"/>
    <property type="project" value="UniProtKB-KW"/>
</dbReference>
<name>A0A5B8REB8_9ZZZZ</name>
<evidence type="ECO:0000256" key="10">
    <source>
        <dbReference type="ARBA" id="ARBA00022993"/>
    </source>
</evidence>
<evidence type="ECO:0000256" key="2">
    <source>
        <dbReference type="ARBA" id="ARBA00004496"/>
    </source>
</evidence>
<evidence type="ECO:0000256" key="1">
    <source>
        <dbReference type="ARBA" id="ARBA00001958"/>
    </source>
</evidence>
<keyword evidence="9" id="KW-0630">Potassium</keyword>
<dbReference type="InterPro" id="IPR043129">
    <property type="entry name" value="ATPase_NBD"/>
</dbReference>
<evidence type="ECO:0000256" key="11">
    <source>
        <dbReference type="ARBA" id="ARBA00038036"/>
    </source>
</evidence>
<evidence type="ECO:0000256" key="7">
    <source>
        <dbReference type="ARBA" id="ARBA00022777"/>
    </source>
</evidence>
<reference evidence="13" key="1">
    <citation type="submission" date="2019-06" db="EMBL/GenBank/DDBJ databases">
        <authorList>
            <person name="Murdoch R.W."/>
            <person name="Fathepure B."/>
        </authorList>
    </citation>
    <scope>NUCLEOTIDE SEQUENCE</scope>
</reference>
<dbReference type="AlphaFoldDB" id="A0A5B8REB8"/>
<dbReference type="GO" id="GO:0004594">
    <property type="term" value="F:pantothenate kinase activity"/>
    <property type="evidence" value="ECO:0007669"/>
    <property type="project" value="InterPro"/>
</dbReference>
<keyword evidence="10" id="KW-0173">Coenzyme A biosynthesis</keyword>
<dbReference type="NCBIfam" id="TIGR00671">
    <property type="entry name" value="baf"/>
    <property type="match status" value="1"/>
</dbReference>
<evidence type="ECO:0000256" key="9">
    <source>
        <dbReference type="ARBA" id="ARBA00022958"/>
    </source>
</evidence>
<accession>A0A5B8REB8</accession>
<dbReference type="CDD" id="cd24015">
    <property type="entry name" value="ASKHA_NBD_PanK-III"/>
    <property type="match status" value="1"/>
</dbReference>
<evidence type="ECO:0000256" key="5">
    <source>
        <dbReference type="ARBA" id="ARBA00022679"/>
    </source>
</evidence>
<dbReference type="PANTHER" id="PTHR34265:SF1">
    <property type="entry name" value="TYPE III PANTOTHENATE KINASE"/>
    <property type="match status" value="1"/>
</dbReference>
<keyword evidence="7 13" id="KW-0418">Kinase</keyword>
<keyword evidence="5 13" id="KW-0808">Transferase</keyword>
<evidence type="ECO:0000256" key="12">
    <source>
        <dbReference type="ARBA" id="ARBA00040883"/>
    </source>
</evidence>
<comment type="similarity">
    <text evidence="11">Belongs to the type III pantothenate kinase family.</text>
</comment>
<evidence type="ECO:0000256" key="6">
    <source>
        <dbReference type="ARBA" id="ARBA00022741"/>
    </source>
</evidence>
<evidence type="ECO:0000313" key="13">
    <source>
        <dbReference type="EMBL" id="QEA06258.1"/>
    </source>
</evidence>
<dbReference type="HAMAP" id="MF_01274">
    <property type="entry name" value="Pantothen_kinase_3"/>
    <property type="match status" value="1"/>
</dbReference>
<comment type="cofactor">
    <cofactor evidence="1">
        <name>K(+)</name>
        <dbReference type="ChEBI" id="CHEBI:29103"/>
    </cofactor>
</comment>
<dbReference type="GO" id="GO:0015937">
    <property type="term" value="P:coenzyme A biosynthetic process"/>
    <property type="evidence" value="ECO:0007669"/>
    <property type="project" value="UniProtKB-KW"/>
</dbReference>
<protein>
    <recommendedName>
        <fullName evidence="12">Type III pantothenate kinase</fullName>
    </recommendedName>
</protein>
<evidence type="ECO:0000256" key="8">
    <source>
        <dbReference type="ARBA" id="ARBA00022840"/>
    </source>
</evidence>
<keyword evidence="6" id="KW-0547">Nucleotide-binding</keyword>
<dbReference type="InterPro" id="IPR004619">
    <property type="entry name" value="Type_III_PanK"/>
</dbReference>
<keyword evidence="4" id="KW-0963">Cytoplasm</keyword>
<dbReference type="Gene3D" id="3.30.420.40">
    <property type="match status" value="2"/>
</dbReference>
<dbReference type="Pfam" id="PF03309">
    <property type="entry name" value="Pan_kinase"/>
    <property type="match status" value="1"/>
</dbReference>
<organism evidence="13">
    <name type="scientific">uncultured organism</name>
    <dbReference type="NCBI Taxonomy" id="155900"/>
    <lineage>
        <taxon>unclassified sequences</taxon>
        <taxon>environmental samples</taxon>
    </lineage>
</organism>
<evidence type="ECO:0000256" key="4">
    <source>
        <dbReference type="ARBA" id="ARBA00022490"/>
    </source>
</evidence>
<dbReference type="EMBL" id="MN079133">
    <property type="protein sequence ID" value="QEA06258.1"/>
    <property type="molecule type" value="Genomic_DNA"/>
</dbReference>
<proteinExistence type="inferred from homology"/>
<gene>
    <name evidence="13" type="primary">coaX</name>
    <name evidence="13" type="ORF">KBTEX_02588</name>
</gene>
<comment type="subcellular location">
    <subcellularLocation>
        <location evidence="2">Cytoplasm</location>
    </subcellularLocation>
</comment>
<sequence>MRLLFDVGNSRVKWAIVDAGEIRHSGVLPPGAGTRAAIEAGLDGLPAPDSAAAISVAAPGRIDELASVCREAFGLELEVVCTPTEGGGVQVAYHRPVELGTDRWAAMVGALAHGWLPAIVIDCGTAVTIDLLGEDGRHHGGMILPGLGTMRRSLHAGTHGLPAVSDGALPLLADNTADAIRAGTFHGLAAMIGGLEAVIRRAHGEEPATVITGGDAPALRGHLPGHVEFAPQLVLEGLAHYLDMRDAE</sequence>
<keyword evidence="8" id="KW-0067">ATP-binding</keyword>
<evidence type="ECO:0000256" key="3">
    <source>
        <dbReference type="ARBA" id="ARBA00011738"/>
    </source>
</evidence>
<comment type="subunit">
    <text evidence="3">Homodimer.</text>
</comment>